<protein>
    <recommendedName>
        <fullName evidence="2">DUF6850 domain-containing protein</fullName>
    </recommendedName>
</protein>
<keyword evidence="1" id="KW-0732">Signal</keyword>
<dbReference type="EMBL" id="JACLYZ010000017">
    <property type="protein sequence ID" value="MBM6735355.1"/>
    <property type="molecule type" value="Genomic_DNA"/>
</dbReference>
<organism evidence="3 5">
    <name type="scientific">Mediterranea massiliensis</name>
    <dbReference type="NCBI Taxonomy" id="1841865"/>
    <lineage>
        <taxon>Bacteria</taxon>
        <taxon>Pseudomonadati</taxon>
        <taxon>Bacteroidota</taxon>
        <taxon>Bacteroidia</taxon>
        <taxon>Bacteroidales</taxon>
        <taxon>Bacteroidaceae</taxon>
        <taxon>Mediterranea</taxon>
    </lineage>
</organism>
<dbReference type="RefSeq" id="WP_072546075.1">
    <property type="nucleotide sequence ID" value="NZ_CAWVFH010000004.1"/>
</dbReference>
<dbReference type="InterPro" id="IPR049236">
    <property type="entry name" value="DUF6850"/>
</dbReference>
<dbReference type="Proteomes" id="UP000717835">
    <property type="component" value="Unassembled WGS sequence"/>
</dbReference>
<evidence type="ECO:0000313" key="3">
    <source>
        <dbReference type="EMBL" id="HJF91155.1"/>
    </source>
</evidence>
<reference evidence="3" key="4">
    <citation type="submission" date="2021-09" db="EMBL/GenBank/DDBJ databases">
        <authorList>
            <person name="Gilroy R."/>
        </authorList>
    </citation>
    <scope>NUCLEOTIDE SEQUENCE</scope>
    <source>
        <strain evidence="3">CHK55-1828</strain>
    </source>
</reference>
<dbReference type="AlphaFoldDB" id="A0A921HUH1"/>
<evidence type="ECO:0000313" key="4">
    <source>
        <dbReference type="EMBL" id="MBM6735355.1"/>
    </source>
</evidence>
<accession>A0A921HUH1</accession>
<evidence type="ECO:0000313" key="5">
    <source>
        <dbReference type="Proteomes" id="UP000717835"/>
    </source>
</evidence>
<name>A0A921HUH1_9BACT</name>
<keyword evidence="6" id="KW-1185">Reference proteome</keyword>
<feature type="chain" id="PRO_5038013134" description="DUF6850 domain-containing protein" evidence="1">
    <location>
        <begin position="24"/>
        <end position="518"/>
    </location>
</feature>
<reference evidence="3" key="2">
    <citation type="journal article" date="2021" name="PeerJ">
        <title>Extensive microbial diversity within the chicken gut microbiome revealed by metagenomics and culture.</title>
        <authorList>
            <person name="Gilroy R."/>
            <person name="Ravi A."/>
            <person name="Getino M."/>
            <person name="Pursley I."/>
            <person name="Horton D.L."/>
            <person name="Alikhan N.F."/>
            <person name="Baker D."/>
            <person name="Gharbi K."/>
            <person name="Hall N."/>
            <person name="Watson M."/>
            <person name="Adriaenssens E.M."/>
            <person name="Foster-Nyarko E."/>
            <person name="Jarju S."/>
            <person name="Secka A."/>
            <person name="Antonio M."/>
            <person name="Oren A."/>
            <person name="Chaudhuri R.R."/>
            <person name="La Ragione R."/>
            <person name="Hildebrand F."/>
            <person name="Pallen M.J."/>
        </authorList>
    </citation>
    <scope>NUCLEOTIDE SEQUENCE</scope>
    <source>
        <strain evidence="3">CHK55-1828</strain>
    </source>
</reference>
<proteinExistence type="predicted"/>
<dbReference type="EMBL" id="DYVX01000013">
    <property type="protein sequence ID" value="HJF91155.1"/>
    <property type="molecule type" value="Genomic_DNA"/>
</dbReference>
<dbReference type="Pfam" id="PF21012">
    <property type="entry name" value="DUF6850"/>
    <property type="match status" value="1"/>
</dbReference>
<evidence type="ECO:0000259" key="2">
    <source>
        <dbReference type="Pfam" id="PF21012"/>
    </source>
</evidence>
<evidence type="ECO:0000313" key="6">
    <source>
        <dbReference type="Proteomes" id="UP000766986"/>
    </source>
</evidence>
<gene>
    <name evidence="4" type="ORF">H7U35_09005</name>
    <name evidence="3" type="ORF">K8W02_02020</name>
</gene>
<dbReference type="Proteomes" id="UP000766986">
    <property type="component" value="Unassembled WGS sequence"/>
</dbReference>
<sequence>MIRIRMRIVITLLVAFIGTNVQKTVGQTVADTLSLPDKVIRMGSFATGFRGEVWQNPALYYYYTPYTWTSVDVNAVRHDKGRAALKQEGDNDAHVGVDVHSFVILSEHNRVFGSAGYRSRKQDNVLWNENIDWELVAPYVTGDSIGGFLKGETYYFNGGYADESGRWTWGLTGGYRASHNYRDKDPRPRNTASDLSFSAGGGYRLGTYRIGVSADFRYYQQNSEISFLADKGSTSVYHVLGLGMDYARFAGNQTGTKYQGMQWKGSVGILPADAEQGISAVVSMDHMALDKKLSSANNLTLLELGTTNLDGNVSWLRTSWKGNTFGVKLKTKYTVRKGTENLYGEAGGSSYGTLISTSPGIKIADSRISVEGLWEKLPYGERTWGGAIIPNVTCHRWRADYNTVSRFVHLSALSGSLRARLHYQINRLQLAAEANGGYYANLSAEYALPGLDTSKSSAQTLLANITYLSDSYGWAGVRLQGNYPIKKYSLSLSFQWQGTYYKKCGTARYAACSLGVFF</sequence>
<feature type="signal peptide" evidence="1">
    <location>
        <begin position="1"/>
        <end position="23"/>
    </location>
</feature>
<evidence type="ECO:0000256" key="1">
    <source>
        <dbReference type="SAM" id="SignalP"/>
    </source>
</evidence>
<reference evidence="4" key="1">
    <citation type="submission" date="2020-08" db="EMBL/GenBank/DDBJ databases">
        <authorList>
            <person name="Cejkova D."/>
            <person name="Kubasova T."/>
            <person name="Jahodarova E."/>
            <person name="Rychlik I."/>
        </authorList>
    </citation>
    <scope>NUCLEOTIDE SEQUENCE</scope>
    <source>
        <strain evidence="4">An772</strain>
    </source>
</reference>
<dbReference type="OrthoDB" id="1025008at2"/>
<feature type="domain" description="DUF6850" evidence="2">
    <location>
        <begin position="57"/>
        <end position="518"/>
    </location>
</feature>
<comment type="caution">
    <text evidence="3">The sequence shown here is derived from an EMBL/GenBank/DDBJ whole genome shotgun (WGS) entry which is preliminary data.</text>
</comment>
<reference evidence="4 6" key="3">
    <citation type="journal article" date="2021" name="Sci. Rep.">
        <title>The distribution of antibiotic resistance genes in chicken gut microbiota commensals.</title>
        <authorList>
            <person name="Juricova H."/>
            <person name="Matiasovicova J."/>
            <person name="Kubasova T."/>
            <person name="Cejkova D."/>
            <person name="Rychlik I."/>
        </authorList>
    </citation>
    <scope>NUCLEOTIDE SEQUENCE [LARGE SCALE GENOMIC DNA]</scope>
    <source>
        <strain evidence="4 6">An772</strain>
    </source>
</reference>